<dbReference type="OMA" id="CWNENTA"/>
<dbReference type="EMBL" id="JAANIT010001203">
    <property type="protein sequence ID" value="KAG1541625.1"/>
    <property type="molecule type" value="Genomic_DNA"/>
</dbReference>
<protein>
    <submittedName>
        <fullName evidence="1">Uncharacterized protein</fullName>
    </submittedName>
</protein>
<dbReference type="AlphaFoldDB" id="A0A9P6Y7W8"/>
<name>A0A9P6Y7W8_RHIOR</name>
<organism evidence="1 2">
    <name type="scientific">Rhizopus oryzae</name>
    <name type="common">Mucormycosis agent</name>
    <name type="synonym">Rhizopus arrhizus var. delemar</name>
    <dbReference type="NCBI Taxonomy" id="64495"/>
    <lineage>
        <taxon>Eukaryota</taxon>
        <taxon>Fungi</taxon>
        <taxon>Fungi incertae sedis</taxon>
        <taxon>Mucoromycota</taxon>
        <taxon>Mucoromycotina</taxon>
        <taxon>Mucoromycetes</taxon>
        <taxon>Mucorales</taxon>
        <taxon>Mucorineae</taxon>
        <taxon>Rhizopodaceae</taxon>
        <taxon>Rhizopus</taxon>
    </lineage>
</organism>
<sequence>MSLLKNTKSLFSRTNLGRFRATRSFSATKAIYSENTEKSIRDFPWLLSNDKPRISKYPYETEEAGPLMNILPISIQHALSKWVGSRILQLNTGHDYFPDQFMVGASLATRKALQLLSNQLSYGSKEEIQPEVETIFGPALLHRYMNSAPTNANISIELPQIYDVNVEDVWVTLGNSEAFAGNKKYDTFRWMTLQVGLIRSSNEEEESFDEHKQRIRASIVEGIQVYVDVTVDADVVYHAVEKETNNILLHDEGRRNIRVRFATPYFQPARKMVSRRDPETGYPDNDWSWRIVDVDQLIEKESMNESV</sequence>
<evidence type="ECO:0000313" key="2">
    <source>
        <dbReference type="Proteomes" id="UP000717996"/>
    </source>
</evidence>
<reference evidence="1" key="1">
    <citation type="journal article" date="2020" name="Microb. Genom.">
        <title>Genetic diversity of clinical and environmental Mucorales isolates obtained from an investigation of mucormycosis cases among solid organ transplant recipients.</title>
        <authorList>
            <person name="Nguyen M.H."/>
            <person name="Kaul D."/>
            <person name="Muto C."/>
            <person name="Cheng S.J."/>
            <person name="Richter R.A."/>
            <person name="Bruno V.M."/>
            <person name="Liu G."/>
            <person name="Beyhan S."/>
            <person name="Sundermann A.J."/>
            <person name="Mounaud S."/>
            <person name="Pasculle A.W."/>
            <person name="Nierman W.C."/>
            <person name="Driscoll E."/>
            <person name="Cumbie R."/>
            <person name="Clancy C.J."/>
            <person name="Dupont C.L."/>
        </authorList>
    </citation>
    <scope>NUCLEOTIDE SEQUENCE</scope>
    <source>
        <strain evidence="1">GL16</strain>
    </source>
</reference>
<gene>
    <name evidence="1" type="ORF">G6F51_007773</name>
</gene>
<comment type="caution">
    <text evidence="1">The sequence shown here is derived from an EMBL/GenBank/DDBJ whole genome shotgun (WGS) entry which is preliminary data.</text>
</comment>
<evidence type="ECO:0000313" key="1">
    <source>
        <dbReference type="EMBL" id="KAG1541625.1"/>
    </source>
</evidence>
<dbReference type="OrthoDB" id="2117820at2759"/>
<accession>A0A9P6Y7W8</accession>
<proteinExistence type="predicted"/>
<dbReference type="Proteomes" id="UP000717996">
    <property type="component" value="Unassembled WGS sequence"/>
</dbReference>